<dbReference type="AlphaFoldDB" id="W2Z1G4"/>
<feature type="compositionally biased region" description="Basic and acidic residues" evidence="1">
    <location>
        <begin position="224"/>
        <end position="234"/>
    </location>
</feature>
<feature type="non-terminal residue" evidence="3">
    <location>
        <position position="1"/>
    </location>
</feature>
<evidence type="ECO:0000313" key="3">
    <source>
        <dbReference type="EMBL" id="ETP41118.1"/>
    </source>
</evidence>
<evidence type="ECO:0000313" key="4">
    <source>
        <dbReference type="Proteomes" id="UP000018948"/>
    </source>
</evidence>
<dbReference type="Proteomes" id="UP000018948">
    <property type="component" value="Unassembled WGS sequence"/>
</dbReference>
<feature type="compositionally biased region" description="Basic and acidic residues" evidence="1">
    <location>
        <begin position="193"/>
        <end position="208"/>
    </location>
</feature>
<evidence type="ECO:0000256" key="1">
    <source>
        <dbReference type="SAM" id="MobiDB-lite"/>
    </source>
</evidence>
<evidence type="ECO:0000259" key="2">
    <source>
        <dbReference type="Pfam" id="PF20209"/>
    </source>
</evidence>
<dbReference type="Pfam" id="PF20209">
    <property type="entry name" value="DUF6570"/>
    <property type="match status" value="1"/>
</dbReference>
<dbReference type="InterPro" id="IPR046700">
    <property type="entry name" value="DUF6570"/>
</dbReference>
<feature type="domain" description="DUF6570" evidence="2">
    <location>
        <begin position="52"/>
        <end position="176"/>
    </location>
</feature>
<name>W2Z1G4_PHYNI</name>
<proteinExistence type="predicted"/>
<organism evidence="3 4">
    <name type="scientific">Phytophthora nicotianae P10297</name>
    <dbReference type="NCBI Taxonomy" id="1317064"/>
    <lineage>
        <taxon>Eukaryota</taxon>
        <taxon>Sar</taxon>
        <taxon>Stramenopiles</taxon>
        <taxon>Oomycota</taxon>
        <taxon>Peronosporomycetes</taxon>
        <taxon>Peronosporales</taxon>
        <taxon>Peronosporaceae</taxon>
        <taxon>Phytophthora</taxon>
    </lineage>
</organism>
<feature type="region of interest" description="Disordered" evidence="1">
    <location>
        <begin position="193"/>
        <end position="234"/>
    </location>
</feature>
<accession>W2Z1G4</accession>
<protein>
    <recommendedName>
        <fullName evidence="2">DUF6570 domain-containing protein</fullName>
    </recommendedName>
</protein>
<reference evidence="3 4" key="1">
    <citation type="submission" date="2013-11" db="EMBL/GenBank/DDBJ databases">
        <title>The Genome Sequence of Phytophthora parasitica P10297.</title>
        <authorList>
            <consortium name="The Broad Institute Genomics Platform"/>
            <person name="Russ C."/>
            <person name="Tyler B."/>
            <person name="Panabieres F."/>
            <person name="Shan W."/>
            <person name="Tripathy S."/>
            <person name="Grunwald N."/>
            <person name="Machado M."/>
            <person name="Johnson C.S."/>
            <person name="Walker B."/>
            <person name="Young S.K."/>
            <person name="Zeng Q."/>
            <person name="Gargeya S."/>
            <person name="Fitzgerald M."/>
            <person name="Haas B."/>
            <person name="Abouelleil A."/>
            <person name="Allen A.W."/>
            <person name="Alvarado L."/>
            <person name="Arachchi H.M."/>
            <person name="Berlin A.M."/>
            <person name="Chapman S.B."/>
            <person name="Gainer-Dewar J."/>
            <person name="Goldberg J."/>
            <person name="Griggs A."/>
            <person name="Gujja S."/>
            <person name="Hansen M."/>
            <person name="Howarth C."/>
            <person name="Imamovic A."/>
            <person name="Ireland A."/>
            <person name="Larimer J."/>
            <person name="McCowan C."/>
            <person name="Murphy C."/>
            <person name="Pearson M."/>
            <person name="Poon T.W."/>
            <person name="Priest M."/>
            <person name="Roberts A."/>
            <person name="Saif S."/>
            <person name="Shea T."/>
            <person name="Sisk P."/>
            <person name="Sykes S."/>
            <person name="Wortman J."/>
            <person name="Nusbaum C."/>
            <person name="Birren B."/>
        </authorList>
    </citation>
    <scope>NUCLEOTIDE SEQUENCE [LARGE SCALE GENOMIC DNA]</scope>
    <source>
        <strain evidence="3 4">P10297</strain>
    </source>
</reference>
<gene>
    <name evidence="3" type="ORF">F442_11654</name>
</gene>
<sequence length="375" mass="41671">IIAALYDVSDIDQCFRGLLLSRTGISLVDGSVILQICKPCRTSLLGKKRANPPKFAIANGLYMGRIPDAFRDSTFIENAMLNLSQPMHFISVVRGGKHSSLRSHAYFSRADPAPPAQLLPRDVISDGVVGVTMVGSTTPAQKAAALKAYDVRISRLSQQLKWYRGNNDLYSNIRESDNWEADITTMRTRVVVERGGKQVDETEDERSNRSNQTEADELQRPNNHRSEAMAGRRHDDIEVDGIGAANDVKNCENLCGSNEMTVDNDDGSFLHSRIGHGCDELDRAMWRHNAPTPAHQNVRAEDEVCEQAANGLISNFTHVDATIGFQLALNRNKQRLIVHRSTGILSDFDPAFWVHAFADLFLTVVVVLMRPGQFK</sequence>
<dbReference type="EMBL" id="ANIY01002421">
    <property type="protein sequence ID" value="ETP41118.1"/>
    <property type="molecule type" value="Genomic_DNA"/>
</dbReference>
<comment type="caution">
    <text evidence="3">The sequence shown here is derived from an EMBL/GenBank/DDBJ whole genome shotgun (WGS) entry which is preliminary data.</text>
</comment>
<dbReference type="OrthoDB" id="126251at2759"/>